<sequence>MIYAAMEIFTPGQAQGAGNRKQCELGTGKFEVRALPQVAAELDVNIILCFVQRSVKAFKLLPCPAGTTMASYVHKPPKPEILWPSRTQKSVNIELCNQRSK</sequence>
<evidence type="ECO:0000313" key="1">
    <source>
        <dbReference type="EMBL" id="DAA04211.1"/>
    </source>
</evidence>
<gene>
    <name evidence="1" type="ORF">HDC14680</name>
</gene>
<organism evidence="1">
    <name type="scientific">Drosophila melanogaster</name>
    <name type="common">Fruit fly</name>
    <dbReference type="NCBI Taxonomy" id="7227"/>
    <lineage>
        <taxon>Eukaryota</taxon>
        <taxon>Metazoa</taxon>
        <taxon>Ecdysozoa</taxon>
        <taxon>Arthropoda</taxon>
        <taxon>Hexapoda</taxon>
        <taxon>Insecta</taxon>
        <taxon>Pterygota</taxon>
        <taxon>Neoptera</taxon>
        <taxon>Endopterygota</taxon>
        <taxon>Diptera</taxon>
        <taxon>Brachycera</taxon>
        <taxon>Muscomorpha</taxon>
        <taxon>Ephydroidea</taxon>
        <taxon>Drosophilidae</taxon>
        <taxon>Drosophila</taxon>
        <taxon>Sophophora</taxon>
    </lineage>
</organism>
<reference evidence="1" key="1">
    <citation type="journal article" date="2003" name="Genome Biol.">
        <title>An integrated gene annotation and transcriptional profiling approach towards the full gene content of the Drosophila genome.</title>
        <authorList>
            <person name="Hild M."/>
            <person name="Beckmann B."/>
            <person name="Haas S.A."/>
            <person name="Koch B."/>
            <person name="Solovyev V."/>
            <person name="Busold C."/>
            <person name="Fellenberg K."/>
            <person name="Boutros M."/>
            <person name="Vingron M."/>
            <person name="Sauer F."/>
            <person name="Hoheisel J.D."/>
            <person name="Paro R."/>
        </authorList>
    </citation>
    <scope>NUCLEOTIDE SEQUENCE</scope>
</reference>
<name>Q6IJL0_DROME</name>
<proteinExistence type="predicted"/>
<protein>
    <submittedName>
        <fullName evidence="1">HDC14680</fullName>
    </submittedName>
</protein>
<dbReference type="AlphaFoldDB" id="Q6IJL0"/>
<accession>Q6IJL0</accession>
<dbReference type="EMBL" id="BK002706">
    <property type="protein sequence ID" value="DAA04211.1"/>
    <property type="molecule type" value="Genomic_DNA"/>
</dbReference>